<keyword evidence="3" id="KW-0963">Cytoplasm</keyword>
<comment type="caution">
    <text evidence="10">The sequence shown here is derived from an EMBL/GenBank/DDBJ whole genome shotgun (WGS) entry which is preliminary data.</text>
</comment>
<evidence type="ECO:0000259" key="9">
    <source>
        <dbReference type="PROSITE" id="PS51651"/>
    </source>
</evidence>
<dbReference type="EMBL" id="JAOAOG010000193">
    <property type="protein sequence ID" value="KAJ6241425.1"/>
    <property type="molecule type" value="Genomic_DNA"/>
</dbReference>
<comment type="subcellular location">
    <subcellularLocation>
        <location evidence="1">Cytoplasm</location>
    </subcellularLocation>
</comment>
<dbReference type="InterPro" id="IPR032376">
    <property type="entry name" value="DOCK_N"/>
</dbReference>
<dbReference type="Pfam" id="PF23554">
    <property type="entry name" value="TPR_DOCK"/>
    <property type="match status" value="2"/>
</dbReference>
<evidence type="ECO:0000256" key="3">
    <source>
        <dbReference type="ARBA" id="ARBA00022490"/>
    </source>
</evidence>
<sequence length="1707" mass="200992">MTWVAQDLTCVAYYPFYARSIYELTFKPGDNILVKETSEGWYRGKNIRTRRVGIFPQDFVREVAKEEFEKTNHKTLDFNPIMEISPIQNEIIETLRYWRLQLSLEFKKKNWKNFAVLLNALRELFQLRKNLLLTNNTIKSNKSNIKNIVSFINAKHQELDLPKIPRIEKVFKATLQNSGFYGLYQQYSSTTDVKKKKVETTKSFVFQLMLDFQCVIVRMVGDAKVVFKLYDHSSKKFVSESYVVEITQFGLHKNIELHGKLRTILKDITEKELKSGQLYLVCHIQRWGYLLLDEKIMKKYKKHRDYRRPFAVGILKLTPELFDSCELETVEKTIDIFKSSEKFVYYKLHEMIIDKDSTIIPVENAVGVQIKLRSFKGEIENFGETIIGEDEVKLSELGITKKMNFPGVIYPADRRNDLYLEIVGGNFLQDRKRSPKNMKIRISVRPNKNWRGNIDNIQESISFGSNCEKTSMYESYVYYHKNDPLFKEHILINIPIEKYLDCHLYIEFIHSTTFEKKSNKLFAFTFIKLTDSDGIVLNQGKHVVTDIYKFIPKLAQATPLWYLTEPPPKQKSKIKSRLSLRKETFTFNLNLCSTTLTQIKEIYQLINYTKYQNLEQIFNKWTYVAPIEVMKFLPRILDVHFIVLGQKGEQMSAIVCKSLILLIRLIVNAHDTDYRPVLDHYIQTKFSSESTQNKENELTIYLSKIYPFLIAELATLLGTDLEKSFRKVIDPLRALDFLFKFILKSWSLHVELQPRTIDSTKFKKDLLSLFDQIIHILKFNKQQLLGAQATALKHLNTIFVQLRGIFDDEELPKLAFDLIDSVQLGKKTDLNCHKLRLLTTLVETGVLDMHSTRNRLVPLYNKLTKYHMKNGPKELSKCLLLLRTIFQRKLKTSQAQYHYINSFLQMLNLIFDAMDYNKQFLKDSEKKIKDQHAIEKQKMLEKEGNPNQQSNTGEGGNSNTTGGGGSSNKKNQIDDFGLQLIEFEKETQNKIREINEKYLRVKRKIISIAMQIFSVLTPNQFRILWEKDKQIKGGVILLLVNFNQLFISLIEEPIYSIGWENLLLAQLFIILKTLRMFYFLMRNILVNKDYAELYLWSSFFKSLSRFILCKNLQLEYMEKLEIQSIIEKYGDMRIEAINLLRQSWNSLQKHQLSFIQDNTKNFLSLILSPNERIKNIAMDLYYSVIKVESKHNPSLKLVEQGTIDVLAETIKLDRNEQFNKIFFPEIKLRFEKDISLKKQGKQFLEQLNLLNVQIHKLKEYPENHLYEEERTHIVLELLDYLKRTERIGMWSKYIHVLLSLHHKLTNYISGGMTLLPLIDSFKWDDNMIIEKMDEGKFLYPQEGSDQRKERLMFLAIDDFMKGKDWERAILLIHDLRDRYERKTLEYEKLGRVLKTESECWNNISKTERFYPSYYRVGYYGKGFDNEKYSALFNNEFIYRGAILEQLTVFIEKLKKKFPSAKIGPQDPTEKEFNSQEMYIQVSNVQPSSEEDKDNRKRDINPLLNSFSKKYIQMNNLYVFVHSKPFRKSKIKSKNEFKDLWLRNTYFITDGSFPSNTRRLRVKDRVDVELSPIQNAVSSVEEKNKDLILIIKKYQSSEEKNTNPFSMALNGVIDAAVNGGVFRYIDAFFGEEYIKNNTNDKDLVVQLKKGLQNQLNILDDGIYLHNKLCPTDFRPFHDKMVLQLKEIKKVLEPELIELLQSIEQDDYN</sequence>
<dbReference type="InterPro" id="IPR026791">
    <property type="entry name" value="DOCK"/>
</dbReference>
<dbReference type="PANTHER" id="PTHR45653">
    <property type="entry name" value="DEDICATOR OF CYTOKINESIS"/>
    <property type="match status" value="1"/>
</dbReference>
<keyword evidence="11" id="KW-1185">Reference proteome</keyword>
<dbReference type="SMART" id="SM00326">
    <property type="entry name" value="SH3"/>
    <property type="match status" value="1"/>
</dbReference>
<evidence type="ECO:0000256" key="5">
    <source>
        <dbReference type="PROSITE-ProRule" id="PRU00983"/>
    </source>
</evidence>
<dbReference type="PANTHER" id="PTHR45653:SF10">
    <property type="entry name" value="MYOBLAST CITY, ISOFORM B"/>
    <property type="match status" value="1"/>
</dbReference>
<dbReference type="InterPro" id="IPR056372">
    <property type="entry name" value="TPR_DOCK"/>
</dbReference>
<dbReference type="CDD" id="cd11684">
    <property type="entry name" value="DHR2_DOCK"/>
    <property type="match status" value="1"/>
</dbReference>
<dbReference type="PROSITE" id="PS51651">
    <property type="entry name" value="DOCKER"/>
    <property type="match status" value="1"/>
</dbReference>
<feature type="domain" description="DOCKER" evidence="9">
    <location>
        <begin position="1281"/>
        <end position="1699"/>
    </location>
</feature>
<dbReference type="Gene3D" id="2.30.30.40">
    <property type="entry name" value="SH3 Domains"/>
    <property type="match status" value="1"/>
</dbReference>
<dbReference type="Gene3D" id="1.20.58.740">
    <property type="match status" value="1"/>
</dbReference>
<dbReference type="Pfam" id="PF14429">
    <property type="entry name" value="DOCK-C2"/>
    <property type="match status" value="1"/>
</dbReference>
<evidence type="ECO:0000313" key="11">
    <source>
        <dbReference type="Proteomes" id="UP001150062"/>
    </source>
</evidence>
<dbReference type="Gene3D" id="2.60.40.150">
    <property type="entry name" value="C2 domain"/>
    <property type="match status" value="1"/>
</dbReference>
<dbReference type="InterPro" id="IPR001452">
    <property type="entry name" value="SH3_domain"/>
</dbReference>
<dbReference type="Pfam" id="PF20422">
    <property type="entry name" value="DHR-2_Lobe_B"/>
    <property type="match status" value="1"/>
</dbReference>
<dbReference type="PROSITE" id="PS50002">
    <property type="entry name" value="SH3"/>
    <property type="match status" value="1"/>
</dbReference>
<organism evidence="10 11">
    <name type="scientific">Anaeramoeba flamelloides</name>
    <dbReference type="NCBI Taxonomy" id="1746091"/>
    <lineage>
        <taxon>Eukaryota</taxon>
        <taxon>Metamonada</taxon>
        <taxon>Anaeramoebidae</taxon>
        <taxon>Anaeramoeba</taxon>
    </lineage>
</organism>
<dbReference type="Gene3D" id="1.25.40.410">
    <property type="match status" value="1"/>
</dbReference>
<gene>
    <name evidence="10" type="ORF">M0813_23212</name>
</gene>
<feature type="domain" description="SH3" evidence="7">
    <location>
        <begin position="5"/>
        <end position="65"/>
    </location>
</feature>
<dbReference type="InterPro" id="IPR027357">
    <property type="entry name" value="DOCKER_dom"/>
</dbReference>
<feature type="region of interest" description="Disordered" evidence="6">
    <location>
        <begin position="939"/>
        <end position="969"/>
    </location>
</feature>
<evidence type="ECO:0000313" key="10">
    <source>
        <dbReference type="EMBL" id="KAJ6241425.1"/>
    </source>
</evidence>
<evidence type="ECO:0000256" key="1">
    <source>
        <dbReference type="ARBA" id="ARBA00004496"/>
    </source>
</evidence>
<dbReference type="Pfam" id="PF20421">
    <property type="entry name" value="DHR-2_Lobe_C"/>
    <property type="match status" value="1"/>
</dbReference>
<accession>A0ABQ8Y9X4</accession>
<dbReference type="PROSITE" id="PS51650">
    <property type="entry name" value="C2_DOCK"/>
    <property type="match status" value="1"/>
</dbReference>
<dbReference type="InterPro" id="IPR046770">
    <property type="entry name" value="DOCKER_Lobe_B"/>
</dbReference>
<dbReference type="InterPro" id="IPR035892">
    <property type="entry name" value="C2_domain_sf"/>
</dbReference>
<dbReference type="SUPFAM" id="SSF50044">
    <property type="entry name" value="SH3-domain"/>
    <property type="match status" value="1"/>
</dbReference>
<dbReference type="Pfam" id="PF16172">
    <property type="entry name" value="DOCK_N"/>
    <property type="match status" value="1"/>
</dbReference>
<dbReference type="InterPro" id="IPR043161">
    <property type="entry name" value="DOCK_C_lobe_A"/>
</dbReference>
<dbReference type="InterPro" id="IPR043162">
    <property type="entry name" value="DOCK_C_lobe_C"/>
</dbReference>
<evidence type="ECO:0000256" key="6">
    <source>
        <dbReference type="SAM" id="MobiDB-lite"/>
    </source>
</evidence>
<feature type="compositionally biased region" description="Gly residues" evidence="6">
    <location>
        <begin position="953"/>
        <end position="966"/>
    </location>
</feature>
<evidence type="ECO:0000259" key="8">
    <source>
        <dbReference type="PROSITE" id="PS51650"/>
    </source>
</evidence>
<dbReference type="InterPro" id="IPR027007">
    <property type="entry name" value="C2_DOCK-type_domain"/>
</dbReference>
<feature type="domain" description="C2 DOCK-type" evidence="8">
    <location>
        <begin position="415"/>
        <end position="592"/>
    </location>
</feature>
<protein>
    <submittedName>
        <fullName evidence="10">Dedicator of cytokinesis</fullName>
    </submittedName>
</protein>
<keyword evidence="2 4" id="KW-0728">SH3 domain</keyword>
<dbReference type="Proteomes" id="UP001150062">
    <property type="component" value="Unassembled WGS sequence"/>
</dbReference>
<evidence type="ECO:0000256" key="4">
    <source>
        <dbReference type="PROSITE-ProRule" id="PRU00192"/>
    </source>
</evidence>
<evidence type="ECO:0000259" key="7">
    <source>
        <dbReference type="PROSITE" id="PS50002"/>
    </source>
</evidence>
<evidence type="ECO:0000256" key="2">
    <source>
        <dbReference type="ARBA" id="ARBA00022443"/>
    </source>
</evidence>
<proteinExistence type="inferred from homology"/>
<name>A0ABQ8Y9X4_9EUKA</name>
<reference evidence="10" key="1">
    <citation type="submission" date="2022-08" db="EMBL/GenBank/DDBJ databases">
        <title>Novel sulfate-reducing endosymbionts in the free-living metamonad Anaeramoeba.</title>
        <authorList>
            <person name="Jerlstrom-Hultqvist J."/>
            <person name="Cepicka I."/>
            <person name="Gallot-Lavallee L."/>
            <person name="Salas-Leiva D."/>
            <person name="Curtis B.A."/>
            <person name="Zahonova K."/>
            <person name="Pipaliya S."/>
            <person name="Dacks J."/>
            <person name="Roger A.J."/>
        </authorList>
    </citation>
    <scope>NUCLEOTIDE SEQUENCE</scope>
    <source>
        <strain evidence="10">Schooner1</strain>
    </source>
</reference>
<dbReference type="InterPro" id="IPR036028">
    <property type="entry name" value="SH3-like_dom_sf"/>
</dbReference>
<dbReference type="Pfam" id="PF00018">
    <property type="entry name" value="SH3_1"/>
    <property type="match status" value="1"/>
</dbReference>
<dbReference type="InterPro" id="IPR046773">
    <property type="entry name" value="DOCKER_Lobe_C"/>
</dbReference>
<comment type="similarity">
    <text evidence="5">Belongs to the DOCK family.</text>
</comment>